<dbReference type="InterPro" id="IPR016635">
    <property type="entry name" value="AP_complex_ssu"/>
</dbReference>
<dbReference type="Proteomes" id="UP000002729">
    <property type="component" value="Unassembled WGS sequence"/>
</dbReference>
<dbReference type="Pfam" id="PF01217">
    <property type="entry name" value="Clat_adaptor_s"/>
    <property type="match status" value="1"/>
</dbReference>
<evidence type="ECO:0000313" key="8">
    <source>
        <dbReference type="EMBL" id="EGB09676.1"/>
    </source>
</evidence>
<keyword evidence="4 6" id="KW-0653">Protein transport</keyword>
<evidence type="ECO:0000256" key="1">
    <source>
        <dbReference type="ARBA" id="ARBA00004308"/>
    </source>
</evidence>
<evidence type="ECO:0000256" key="5">
    <source>
        <dbReference type="ARBA" id="ARBA00023136"/>
    </source>
</evidence>
<dbReference type="RefSeq" id="XP_009035722.1">
    <property type="nucleotide sequence ID" value="XM_009037474.1"/>
</dbReference>
<dbReference type="InterPro" id="IPR011012">
    <property type="entry name" value="Longin-like_dom_sf"/>
</dbReference>
<dbReference type="PIRSF" id="PIRSF015588">
    <property type="entry name" value="AP_complex_sigma"/>
    <property type="match status" value="1"/>
</dbReference>
<gene>
    <name evidence="8" type="ORF">AURANDRAFT_58930</name>
</gene>
<keyword evidence="3 6" id="KW-0813">Transport</keyword>
<organism evidence="9">
    <name type="scientific">Aureococcus anophagefferens</name>
    <name type="common">Harmful bloom alga</name>
    <dbReference type="NCBI Taxonomy" id="44056"/>
    <lineage>
        <taxon>Eukaryota</taxon>
        <taxon>Sar</taxon>
        <taxon>Stramenopiles</taxon>
        <taxon>Ochrophyta</taxon>
        <taxon>Pelagophyceae</taxon>
        <taxon>Pelagomonadales</taxon>
        <taxon>Pelagomonadaceae</taxon>
        <taxon>Aureococcus</taxon>
    </lineage>
</organism>
<dbReference type="GO" id="GO:0006886">
    <property type="term" value="P:intracellular protein transport"/>
    <property type="evidence" value="ECO:0007669"/>
    <property type="project" value="UniProtKB-UniRule"/>
</dbReference>
<proteinExistence type="inferred from homology"/>
<dbReference type="AlphaFoldDB" id="F0Y657"/>
<evidence type="ECO:0000256" key="2">
    <source>
        <dbReference type="ARBA" id="ARBA00006972"/>
    </source>
</evidence>
<dbReference type="PANTHER" id="PTHR11753">
    <property type="entry name" value="ADAPTOR COMPLEXES SMALL SUBUNIT FAMILY"/>
    <property type="match status" value="1"/>
</dbReference>
<dbReference type="GO" id="GO:0012505">
    <property type="term" value="C:endomembrane system"/>
    <property type="evidence" value="ECO:0007669"/>
    <property type="project" value="UniProtKB-SubCell"/>
</dbReference>
<feature type="domain" description="AP complex mu/sigma subunit" evidence="7">
    <location>
        <begin position="1"/>
        <end position="142"/>
    </location>
</feature>
<evidence type="ECO:0000256" key="6">
    <source>
        <dbReference type="PIRNR" id="PIRNR015588"/>
    </source>
</evidence>
<name>F0Y657_AURAN</name>
<evidence type="ECO:0000256" key="3">
    <source>
        <dbReference type="ARBA" id="ARBA00022448"/>
    </source>
</evidence>
<comment type="subcellular location">
    <subcellularLocation>
        <location evidence="1">Endomembrane system</location>
    </subcellularLocation>
</comment>
<accession>F0Y657</accession>
<reference evidence="8 9" key="1">
    <citation type="journal article" date="2011" name="Proc. Natl. Acad. Sci. U.S.A.">
        <title>Niche of harmful alga Aureococcus anophagefferens revealed through ecogenomics.</title>
        <authorList>
            <person name="Gobler C.J."/>
            <person name="Berry D.L."/>
            <person name="Dyhrman S.T."/>
            <person name="Wilhelm S.W."/>
            <person name="Salamov A."/>
            <person name="Lobanov A.V."/>
            <person name="Zhang Y."/>
            <person name="Collier J.L."/>
            <person name="Wurch L.L."/>
            <person name="Kustka A.B."/>
            <person name="Dill B.D."/>
            <person name="Shah M."/>
            <person name="VerBerkmoes N.C."/>
            <person name="Kuo A."/>
            <person name="Terry A."/>
            <person name="Pangilinan J."/>
            <person name="Lindquist E.A."/>
            <person name="Lucas S."/>
            <person name="Paulsen I.T."/>
            <person name="Hattenrath-Lehmann T.K."/>
            <person name="Talmage S.C."/>
            <person name="Walker E.A."/>
            <person name="Koch F."/>
            <person name="Burson A.M."/>
            <person name="Marcoval M.A."/>
            <person name="Tang Y.Z."/>
            <person name="Lecleir G.R."/>
            <person name="Coyne K.J."/>
            <person name="Berg G.M."/>
            <person name="Bertrand E.M."/>
            <person name="Saito M.A."/>
            <person name="Gladyshev V.N."/>
            <person name="Grigoriev I.V."/>
        </authorList>
    </citation>
    <scope>NUCLEOTIDE SEQUENCE [LARGE SCALE GENOMIC DNA]</scope>
    <source>
        <strain evidence="9">CCMP 1984</strain>
    </source>
</reference>
<dbReference type="eggNOG" id="KOG0934">
    <property type="taxonomic scope" value="Eukaryota"/>
</dbReference>
<dbReference type="KEGG" id="aaf:AURANDRAFT_58930"/>
<evidence type="ECO:0000259" key="7">
    <source>
        <dbReference type="Pfam" id="PF01217"/>
    </source>
</evidence>
<comment type="similarity">
    <text evidence="2 6">Belongs to the adaptor complexes small subunit family.</text>
</comment>
<dbReference type="Gene3D" id="3.30.450.60">
    <property type="match status" value="1"/>
</dbReference>
<keyword evidence="5 6" id="KW-0472">Membrane</keyword>
<dbReference type="EMBL" id="GL833125">
    <property type="protein sequence ID" value="EGB09676.1"/>
    <property type="molecule type" value="Genomic_DNA"/>
</dbReference>
<evidence type="ECO:0000256" key="4">
    <source>
        <dbReference type="ARBA" id="ARBA00022927"/>
    </source>
</evidence>
<dbReference type="InterPro" id="IPR022775">
    <property type="entry name" value="AP_mu_sigma_su"/>
</dbReference>
<dbReference type="GeneID" id="20222690"/>
<dbReference type="InParanoid" id="F0Y657"/>
<evidence type="ECO:0000313" key="9">
    <source>
        <dbReference type="Proteomes" id="UP000002729"/>
    </source>
</evidence>
<keyword evidence="9" id="KW-1185">Reference proteome</keyword>
<dbReference type="OrthoDB" id="371463at2759"/>
<protein>
    <recommendedName>
        <fullName evidence="6">AP complex subunit sigma</fullName>
    </recommendedName>
</protein>
<dbReference type="SUPFAM" id="SSF64356">
    <property type="entry name" value="SNARE-like"/>
    <property type="match status" value="1"/>
</dbReference>
<sequence length="154" mass="18279">MINFVLMMNKQGKIRLSKFYVTMSQADQTRVIRQAFALASTRNEKFANFCRLQKRETVLVYKRYVGLYVIMGVDRGDNEHLAAAAIHFFVELLDKYFGTVRELDLIYEFESCYRILDEFIFAGEVYCEDKQAIVDRIHAFERAVKKSKREHKRR</sequence>